<keyword evidence="8" id="KW-1185">Reference proteome</keyword>
<feature type="transmembrane region" description="Helical" evidence="5">
    <location>
        <begin position="177"/>
        <end position="196"/>
    </location>
</feature>
<keyword evidence="4 5" id="KW-0472">Membrane</keyword>
<feature type="transmembrane region" description="Helical" evidence="5">
    <location>
        <begin position="48"/>
        <end position="67"/>
    </location>
</feature>
<dbReference type="AlphaFoldDB" id="A0AAV5AF59"/>
<evidence type="ECO:0000313" key="8">
    <source>
        <dbReference type="Proteomes" id="UP001050691"/>
    </source>
</evidence>
<evidence type="ECO:0000313" key="7">
    <source>
        <dbReference type="EMBL" id="GJJ11136.1"/>
    </source>
</evidence>
<evidence type="ECO:0000259" key="6">
    <source>
        <dbReference type="Pfam" id="PF03151"/>
    </source>
</evidence>
<dbReference type="PANTHER" id="PTHR11132">
    <property type="entry name" value="SOLUTE CARRIER FAMILY 35"/>
    <property type="match status" value="1"/>
</dbReference>
<accession>A0AAV5AF59</accession>
<protein>
    <recommendedName>
        <fullName evidence="6">Sugar phosphate transporter domain-containing protein</fullName>
    </recommendedName>
</protein>
<feature type="transmembrane region" description="Helical" evidence="5">
    <location>
        <begin position="143"/>
        <end position="165"/>
    </location>
</feature>
<dbReference type="Proteomes" id="UP001050691">
    <property type="component" value="Unassembled WGS sequence"/>
</dbReference>
<organism evidence="7 8">
    <name type="scientific">Clathrus columnatus</name>
    <dbReference type="NCBI Taxonomy" id="1419009"/>
    <lineage>
        <taxon>Eukaryota</taxon>
        <taxon>Fungi</taxon>
        <taxon>Dikarya</taxon>
        <taxon>Basidiomycota</taxon>
        <taxon>Agaricomycotina</taxon>
        <taxon>Agaricomycetes</taxon>
        <taxon>Phallomycetidae</taxon>
        <taxon>Phallales</taxon>
        <taxon>Clathraceae</taxon>
        <taxon>Clathrus</taxon>
    </lineage>
</organism>
<evidence type="ECO:0000256" key="1">
    <source>
        <dbReference type="ARBA" id="ARBA00004141"/>
    </source>
</evidence>
<dbReference type="Pfam" id="PF03151">
    <property type="entry name" value="TPT"/>
    <property type="match status" value="1"/>
</dbReference>
<dbReference type="GO" id="GO:0016020">
    <property type="term" value="C:membrane"/>
    <property type="evidence" value="ECO:0007669"/>
    <property type="project" value="UniProtKB-SubCell"/>
</dbReference>
<sequence>MPEDSTIQHVDIALSSVSDFKANAPSTPITPLPPPVTSNSNNNNKTRLSATVIIPIWIVLSSSVITYNNYVYNTLLFKYPVFLVTWHLVFASIGTRILKRTTRLLDGANDTSHLITKDVWLKKIIPVGALFTGSLILSNTAYLYLSVAFIQMLKAFTPVAILLISFTFRIQDPSKRLFMIVFMISGGVSLASYGELKFNMKGFIIQALAVLFEASRLVMIQLLLHGIKMDPLVSLHYYAPVCAGFNLLILPFTDGLAPFYEVVALGPAIMLSNAGVAFLLNIAAVFLVGVGSGLILTLAGVFKDILLIIGSVLLFGTVVTPLQIFGYGIALIGLVIFKTTGAK</sequence>
<feature type="transmembrane region" description="Helical" evidence="5">
    <location>
        <begin position="235"/>
        <end position="253"/>
    </location>
</feature>
<dbReference type="EMBL" id="BPWL01000006">
    <property type="protein sequence ID" value="GJJ11136.1"/>
    <property type="molecule type" value="Genomic_DNA"/>
</dbReference>
<gene>
    <name evidence="7" type="ORF">Clacol_005367</name>
</gene>
<evidence type="ECO:0000256" key="5">
    <source>
        <dbReference type="SAM" id="Phobius"/>
    </source>
</evidence>
<comment type="subcellular location">
    <subcellularLocation>
        <location evidence="1">Membrane</location>
        <topology evidence="1">Multi-pass membrane protein</topology>
    </subcellularLocation>
</comment>
<reference evidence="7" key="1">
    <citation type="submission" date="2021-10" db="EMBL/GenBank/DDBJ databases">
        <title>De novo Genome Assembly of Clathrus columnatus (Basidiomycota, Fungi) Using Illumina and Nanopore Sequence Data.</title>
        <authorList>
            <person name="Ogiso-Tanaka E."/>
            <person name="Itagaki H."/>
            <person name="Hosoya T."/>
            <person name="Hosaka K."/>
        </authorList>
    </citation>
    <scope>NUCLEOTIDE SEQUENCE</scope>
    <source>
        <strain evidence="7">MO-923</strain>
    </source>
</reference>
<evidence type="ECO:0000256" key="4">
    <source>
        <dbReference type="ARBA" id="ARBA00023136"/>
    </source>
</evidence>
<keyword evidence="3 5" id="KW-1133">Transmembrane helix</keyword>
<feature type="transmembrane region" description="Helical" evidence="5">
    <location>
        <begin position="273"/>
        <end position="298"/>
    </location>
</feature>
<feature type="transmembrane region" description="Helical" evidence="5">
    <location>
        <begin position="202"/>
        <end position="223"/>
    </location>
</feature>
<feature type="transmembrane region" description="Helical" evidence="5">
    <location>
        <begin position="305"/>
        <end position="337"/>
    </location>
</feature>
<feature type="transmembrane region" description="Helical" evidence="5">
    <location>
        <begin position="119"/>
        <end position="137"/>
    </location>
</feature>
<keyword evidence="2 5" id="KW-0812">Transmembrane</keyword>
<dbReference type="InterPro" id="IPR050186">
    <property type="entry name" value="TPT_transporter"/>
</dbReference>
<feature type="transmembrane region" description="Helical" evidence="5">
    <location>
        <begin position="79"/>
        <end position="98"/>
    </location>
</feature>
<comment type="caution">
    <text evidence="7">The sequence shown here is derived from an EMBL/GenBank/DDBJ whole genome shotgun (WGS) entry which is preliminary data.</text>
</comment>
<name>A0AAV5AF59_9AGAM</name>
<proteinExistence type="predicted"/>
<dbReference type="InterPro" id="IPR004853">
    <property type="entry name" value="Sugar_P_trans_dom"/>
</dbReference>
<evidence type="ECO:0000256" key="3">
    <source>
        <dbReference type="ARBA" id="ARBA00022989"/>
    </source>
</evidence>
<evidence type="ECO:0000256" key="2">
    <source>
        <dbReference type="ARBA" id="ARBA00022692"/>
    </source>
</evidence>
<feature type="domain" description="Sugar phosphate transporter" evidence="6">
    <location>
        <begin position="51"/>
        <end position="337"/>
    </location>
</feature>